<dbReference type="AlphaFoldDB" id="A0A1J5SFM2"/>
<comment type="caution">
    <text evidence="2">The sequence shown here is derived from an EMBL/GenBank/DDBJ whole genome shotgun (WGS) entry which is preliminary data.</text>
</comment>
<evidence type="ECO:0000259" key="1">
    <source>
        <dbReference type="Pfam" id="PF00535"/>
    </source>
</evidence>
<keyword evidence="2" id="KW-0808">Transferase</keyword>
<dbReference type="Pfam" id="PF00535">
    <property type="entry name" value="Glycos_transf_2"/>
    <property type="match status" value="1"/>
</dbReference>
<name>A0A1J5SFM2_9ZZZZ</name>
<evidence type="ECO:0000313" key="2">
    <source>
        <dbReference type="EMBL" id="OIR07138.1"/>
    </source>
</evidence>
<dbReference type="EC" id="2.4.1.305" evidence="2"/>
<sequence>MEPPLVSIVMPVFNTGGYLREAIDSVLQQQALDNCALPAYELILVDDRSSDPETLAILESAPRLDARIRVLKNERAKGAAGGRNTGILNARGAWVGFLDSDDLWLPKALAVRWRFILDHPEAKWIAAQYFLLKPEIGLVDKPLSVRSPNLYAAIKDDYEAGRTSLMARPVEMLAKNCLVSIGTVLIDRELLLAKEMFNEGLRRAEDYHLWFKCARDHDLWMLPFDVAVYRIRPGSLTHGDDPKYLFEDRMIALLLQDRSFEKYENLLRERLDLVLRDHCDHYRIQKMYGAAFHWASKWVTKRPLAKGAWKQLLASVLRF</sequence>
<accession>A0A1J5SFM2</accession>
<feature type="domain" description="Glycosyltransferase 2-like" evidence="1">
    <location>
        <begin position="7"/>
        <end position="121"/>
    </location>
</feature>
<dbReference type="SUPFAM" id="SSF53448">
    <property type="entry name" value="Nucleotide-diphospho-sugar transferases"/>
    <property type="match status" value="1"/>
</dbReference>
<dbReference type="PANTHER" id="PTHR43685">
    <property type="entry name" value="GLYCOSYLTRANSFERASE"/>
    <property type="match status" value="1"/>
</dbReference>
<dbReference type="CDD" id="cd00761">
    <property type="entry name" value="Glyco_tranf_GTA_type"/>
    <property type="match status" value="1"/>
</dbReference>
<reference evidence="2" key="1">
    <citation type="submission" date="2016-10" db="EMBL/GenBank/DDBJ databases">
        <title>Sequence of Gallionella enrichment culture.</title>
        <authorList>
            <person name="Poehlein A."/>
            <person name="Muehling M."/>
            <person name="Daniel R."/>
        </authorList>
    </citation>
    <scope>NUCLEOTIDE SEQUENCE</scope>
</reference>
<proteinExistence type="predicted"/>
<dbReference type="InterPro" id="IPR029044">
    <property type="entry name" value="Nucleotide-diphossugar_trans"/>
</dbReference>
<dbReference type="InterPro" id="IPR001173">
    <property type="entry name" value="Glyco_trans_2-like"/>
</dbReference>
<organism evidence="2">
    <name type="scientific">mine drainage metagenome</name>
    <dbReference type="NCBI Taxonomy" id="410659"/>
    <lineage>
        <taxon>unclassified sequences</taxon>
        <taxon>metagenomes</taxon>
        <taxon>ecological metagenomes</taxon>
    </lineage>
</organism>
<dbReference type="InterPro" id="IPR050834">
    <property type="entry name" value="Glycosyltransf_2"/>
</dbReference>
<gene>
    <name evidence="2" type="primary">wfgD_2</name>
    <name evidence="2" type="ORF">GALL_107270</name>
</gene>
<dbReference type="GO" id="GO:0016757">
    <property type="term" value="F:glycosyltransferase activity"/>
    <property type="evidence" value="ECO:0007669"/>
    <property type="project" value="UniProtKB-KW"/>
</dbReference>
<dbReference type="PANTHER" id="PTHR43685:SF2">
    <property type="entry name" value="GLYCOSYLTRANSFERASE 2-LIKE DOMAIN-CONTAINING PROTEIN"/>
    <property type="match status" value="1"/>
</dbReference>
<dbReference type="Gene3D" id="3.90.550.10">
    <property type="entry name" value="Spore Coat Polysaccharide Biosynthesis Protein SpsA, Chain A"/>
    <property type="match status" value="1"/>
</dbReference>
<protein>
    <submittedName>
        <fullName evidence="2">UDP-Glc:alpha-D-GlcNAc-diphosphoundecaprenol beta-1,3-glucosyltransferase WfgD</fullName>
        <ecNumber evidence="2">2.4.1.305</ecNumber>
    </submittedName>
</protein>
<keyword evidence="2" id="KW-0328">Glycosyltransferase</keyword>
<dbReference type="EMBL" id="MLJW01000039">
    <property type="protein sequence ID" value="OIR07138.1"/>
    <property type="molecule type" value="Genomic_DNA"/>
</dbReference>